<dbReference type="AlphaFoldDB" id="A0A2G9ZAH4"/>
<dbReference type="EMBL" id="PCRZ01000001">
    <property type="protein sequence ID" value="PIP30189.1"/>
    <property type="molecule type" value="Genomic_DNA"/>
</dbReference>
<evidence type="ECO:0000313" key="3">
    <source>
        <dbReference type="EMBL" id="PIP30189.1"/>
    </source>
</evidence>
<dbReference type="InterPro" id="IPR043993">
    <property type="entry name" value="T4SS_pilin"/>
</dbReference>
<keyword evidence="1" id="KW-0472">Membrane</keyword>
<protein>
    <recommendedName>
        <fullName evidence="5">TrbC/VIRB2 family protein</fullName>
    </recommendedName>
</protein>
<sequence>MLLGALPLLVTTVASAFPDAPPESIVSQQGMSGVEAIFLKAGNWLFGILLALAVIFILVAAFNFLFSGGEEEKIKKAKSYLTYAVIAVAVAVLSKGIVYLVEVFFGAATSHAAAPPDIPPPISD</sequence>
<evidence type="ECO:0008006" key="5">
    <source>
        <dbReference type="Google" id="ProtNLM"/>
    </source>
</evidence>
<keyword evidence="1" id="KW-0812">Transmembrane</keyword>
<accession>A0A2G9ZAH4</accession>
<evidence type="ECO:0000256" key="1">
    <source>
        <dbReference type="SAM" id="Phobius"/>
    </source>
</evidence>
<feature type="transmembrane region" description="Helical" evidence="1">
    <location>
        <begin position="80"/>
        <end position="101"/>
    </location>
</feature>
<keyword evidence="1" id="KW-1133">Transmembrane helix</keyword>
<gene>
    <name evidence="3" type="ORF">COX26_00080</name>
</gene>
<proteinExistence type="predicted"/>
<evidence type="ECO:0000313" key="4">
    <source>
        <dbReference type="Proteomes" id="UP000228812"/>
    </source>
</evidence>
<evidence type="ECO:0000256" key="2">
    <source>
        <dbReference type="SAM" id="SignalP"/>
    </source>
</evidence>
<organism evidence="3 4">
    <name type="scientific">Candidatus Jorgensenbacteria bacterium CG23_combo_of_CG06-09_8_20_14_all_54_14</name>
    <dbReference type="NCBI Taxonomy" id="1974595"/>
    <lineage>
        <taxon>Bacteria</taxon>
        <taxon>Candidatus Joergenseniibacteriota</taxon>
    </lineage>
</organism>
<name>A0A2G9ZAH4_9BACT</name>
<feature type="chain" id="PRO_5013890309" description="TrbC/VIRB2 family protein" evidence="2">
    <location>
        <begin position="17"/>
        <end position="124"/>
    </location>
</feature>
<comment type="caution">
    <text evidence="3">The sequence shown here is derived from an EMBL/GenBank/DDBJ whole genome shotgun (WGS) entry which is preliminary data.</text>
</comment>
<dbReference type="Proteomes" id="UP000228812">
    <property type="component" value="Unassembled WGS sequence"/>
</dbReference>
<keyword evidence="2" id="KW-0732">Signal</keyword>
<feature type="signal peptide" evidence="2">
    <location>
        <begin position="1"/>
        <end position="16"/>
    </location>
</feature>
<dbReference type="Pfam" id="PF18895">
    <property type="entry name" value="T4SS_pilin"/>
    <property type="match status" value="1"/>
</dbReference>
<reference evidence="3 4" key="1">
    <citation type="submission" date="2017-09" db="EMBL/GenBank/DDBJ databases">
        <title>Depth-based differentiation of microbial function through sediment-hosted aquifers and enrichment of novel symbionts in the deep terrestrial subsurface.</title>
        <authorList>
            <person name="Probst A.J."/>
            <person name="Ladd B."/>
            <person name="Jarett J.K."/>
            <person name="Geller-Mcgrath D.E."/>
            <person name="Sieber C.M."/>
            <person name="Emerson J.B."/>
            <person name="Anantharaman K."/>
            <person name="Thomas B.C."/>
            <person name="Malmstrom R."/>
            <person name="Stieglmeier M."/>
            <person name="Klingl A."/>
            <person name="Woyke T."/>
            <person name="Ryan C.M."/>
            <person name="Banfield J.F."/>
        </authorList>
    </citation>
    <scope>NUCLEOTIDE SEQUENCE [LARGE SCALE GENOMIC DNA]</scope>
    <source>
        <strain evidence="3">CG23_combo_of_CG06-09_8_20_14_all_54_14</strain>
    </source>
</reference>
<feature type="transmembrane region" description="Helical" evidence="1">
    <location>
        <begin position="42"/>
        <end position="68"/>
    </location>
</feature>